<dbReference type="InterPro" id="IPR002358">
    <property type="entry name" value="Ribosomal_uL6_CS"/>
</dbReference>
<dbReference type="HAMAP" id="MF_01365_B">
    <property type="entry name" value="Ribosomal_uL6_B"/>
    <property type="match status" value="1"/>
</dbReference>
<evidence type="ECO:0000256" key="6">
    <source>
        <dbReference type="HAMAP-Rule" id="MF_01365"/>
    </source>
</evidence>
<evidence type="ECO:0000256" key="1">
    <source>
        <dbReference type="ARBA" id="ARBA00009356"/>
    </source>
</evidence>
<reference evidence="11" key="1">
    <citation type="submission" date="2017-09" db="EMBL/GenBank/DDBJ databases">
        <title>Depth-based differentiation of microbial function through sediment-hosted aquifers and enrichment of novel symbionts in the deep terrestrial subsurface.</title>
        <authorList>
            <person name="Probst A.J."/>
            <person name="Ladd B."/>
            <person name="Jarett J.K."/>
            <person name="Geller-Mcgrath D.E."/>
            <person name="Sieber C.M.K."/>
            <person name="Emerson J.B."/>
            <person name="Anantharaman K."/>
            <person name="Thomas B.C."/>
            <person name="Malmstrom R."/>
            <person name="Stieglmeier M."/>
            <person name="Klingl A."/>
            <person name="Woyke T."/>
            <person name="Ryan C.M."/>
            <person name="Banfield J.F."/>
        </authorList>
    </citation>
    <scope>NUCLEOTIDE SEQUENCE [LARGE SCALE GENOMIC DNA]</scope>
</reference>
<dbReference type="PROSITE" id="PS00525">
    <property type="entry name" value="RIBOSOMAL_L6_1"/>
    <property type="match status" value="1"/>
</dbReference>
<evidence type="ECO:0000256" key="4">
    <source>
        <dbReference type="ARBA" id="ARBA00022980"/>
    </source>
</evidence>
<keyword evidence="2 6" id="KW-0699">rRNA-binding</keyword>
<dbReference type="Proteomes" id="UP000229901">
    <property type="component" value="Unassembled WGS sequence"/>
</dbReference>
<dbReference type="InterPro" id="IPR020040">
    <property type="entry name" value="Ribosomal_uL6_a/b-dom"/>
</dbReference>
<comment type="caution">
    <text evidence="10">The sequence shown here is derived from an EMBL/GenBank/DDBJ whole genome shotgun (WGS) entry which is preliminary data.</text>
</comment>
<dbReference type="GO" id="GO:0003735">
    <property type="term" value="F:structural constituent of ribosome"/>
    <property type="evidence" value="ECO:0007669"/>
    <property type="project" value="UniProtKB-UniRule"/>
</dbReference>
<dbReference type="FunFam" id="3.90.930.12:FF:000001">
    <property type="entry name" value="50S ribosomal protein L6"/>
    <property type="match status" value="1"/>
</dbReference>
<comment type="function">
    <text evidence="6 8">This protein binds to the 23S rRNA, and is important in its secondary structure. It is located near the subunit interface in the base of the L7/L12 stalk, and near the tRNA binding site of the peptidyltransferase center.</text>
</comment>
<gene>
    <name evidence="6" type="primary">rplF</name>
    <name evidence="10" type="ORF">COT97_05515</name>
</gene>
<comment type="subunit">
    <text evidence="6">Part of the 50S ribosomal subunit.</text>
</comment>
<dbReference type="EMBL" id="PFAP01000045">
    <property type="protein sequence ID" value="PIR93701.1"/>
    <property type="molecule type" value="Genomic_DNA"/>
</dbReference>
<dbReference type="Gene3D" id="3.90.930.12">
    <property type="entry name" value="Ribosomal protein L6, alpha-beta domain"/>
    <property type="match status" value="2"/>
</dbReference>
<keyword evidence="3 6" id="KW-0694">RNA-binding</keyword>
<accession>A0A2H0V3N0</accession>
<dbReference type="SUPFAM" id="SSF56053">
    <property type="entry name" value="Ribosomal protein L6"/>
    <property type="match status" value="2"/>
</dbReference>
<dbReference type="GO" id="GO:0019843">
    <property type="term" value="F:rRNA binding"/>
    <property type="evidence" value="ECO:0007669"/>
    <property type="project" value="UniProtKB-UniRule"/>
</dbReference>
<dbReference type="NCBIfam" id="TIGR03654">
    <property type="entry name" value="L6_bact"/>
    <property type="match status" value="1"/>
</dbReference>
<evidence type="ECO:0000256" key="3">
    <source>
        <dbReference type="ARBA" id="ARBA00022884"/>
    </source>
</evidence>
<evidence type="ECO:0000256" key="2">
    <source>
        <dbReference type="ARBA" id="ARBA00022730"/>
    </source>
</evidence>
<dbReference type="PRINTS" id="PR00059">
    <property type="entry name" value="RIBOSOMALL6"/>
</dbReference>
<evidence type="ECO:0000256" key="7">
    <source>
        <dbReference type="RuleBase" id="RU003869"/>
    </source>
</evidence>
<evidence type="ECO:0000313" key="11">
    <source>
        <dbReference type="Proteomes" id="UP000229901"/>
    </source>
</evidence>
<dbReference type="PIRSF" id="PIRSF002162">
    <property type="entry name" value="Ribosomal_L6"/>
    <property type="match status" value="1"/>
</dbReference>
<dbReference type="InterPro" id="IPR019906">
    <property type="entry name" value="Ribosomal_uL6_bac-type"/>
</dbReference>
<evidence type="ECO:0000256" key="8">
    <source>
        <dbReference type="RuleBase" id="RU003870"/>
    </source>
</evidence>
<dbReference type="InterPro" id="IPR036789">
    <property type="entry name" value="Ribosomal_uL6-like_a/b-dom_sf"/>
</dbReference>
<protein>
    <recommendedName>
        <fullName evidence="6">Large ribosomal subunit protein uL6</fullName>
    </recommendedName>
</protein>
<feature type="domain" description="Large ribosomal subunit protein uL6 alpha-beta" evidence="9">
    <location>
        <begin position="92"/>
        <end position="164"/>
    </location>
</feature>
<dbReference type="AlphaFoldDB" id="A0A2H0V3N0"/>
<proteinExistence type="inferred from homology"/>
<dbReference type="InterPro" id="IPR000702">
    <property type="entry name" value="Ribosomal_uL6-like"/>
</dbReference>
<name>A0A2H0V3N0_9BACT</name>
<evidence type="ECO:0000313" key="10">
    <source>
        <dbReference type="EMBL" id="PIR93701.1"/>
    </source>
</evidence>
<dbReference type="PANTHER" id="PTHR11655:SF14">
    <property type="entry name" value="LARGE RIBOSOMAL SUBUNIT PROTEIN UL6M"/>
    <property type="match status" value="1"/>
</dbReference>
<dbReference type="Pfam" id="PF00347">
    <property type="entry name" value="Ribosomal_L6"/>
    <property type="match status" value="2"/>
</dbReference>
<evidence type="ECO:0000256" key="5">
    <source>
        <dbReference type="ARBA" id="ARBA00023274"/>
    </source>
</evidence>
<evidence type="ECO:0000259" key="9">
    <source>
        <dbReference type="Pfam" id="PF00347"/>
    </source>
</evidence>
<feature type="domain" description="Large ribosomal subunit protein uL6 alpha-beta" evidence="9">
    <location>
        <begin position="11"/>
        <end position="83"/>
    </location>
</feature>
<comment type="similarity">
    <text evidence="1 6 7">Belongs to the universal ribosomal protein uL6 family.</text>
</comment>
<dbReference type="GO" id="GO:0022625">
    <property type="term" value="C:cytosolic large ribosomal subunit"/>
    <property type="evidence" value="ECO:0007669"/>
    <property type="project" value="UniProtKB-UniRule"/>
</dbReference>
<keyword evidence="5 6" id="KW-0687">Ribonucleoprotein</keyword>
<dbReference type="PANTHER" id="PTHR11655">
    <property type="entry name" value="60S/50S RIBOSOMAL PROTEIN L6/L9"/>
    <property type="match status" value="1"/>
</dbReference>
<dbReference type="FunFam" id="3.90.930.12:FF:000002">
    <property type="entry name" value="50S ribosomal protein L6"/>
    <property type="match status" value="1"/>
</dbReference>
<dbReference type="GO" id="GO:0002181">
    <property type="term" value="P:cytoplasmic translation"/>
    <property type="evidence" value="ECO:0007669"/>
    <property type="project" value="TreeGrafter"/>
</dbReference>
<organism evidence="10 11">
    <name type="scientific">Candidatus Falkowbacteria bacterium CG10_big_fil_rev_8_21_14_0_10_39_11</name>
    <dbReference type="NCBI Taxonomy" id="1974565"/>
    <lineage>
        <taxon>Bacteria</taxon>
        <taxon>Candidatus Falkowiibacteriota</taxon>
    </lineage>
</organism>
<sequence length="181" mass="19897">MSRVGKNPIIVPDGVTVTIGDNQVHVKGPNGELTEVIHPSVIIEQNDKELIVKVNDENNPKERALWGLFRSLVNNLIVGVTEGYKKELEINGVGYRAEVKGNVVVLNVGYSHQVEFALPDGVKVNVEKNIITISGINKQLVGQVAANIRKIRKPEPYKGKGIKYIDEVIRRKVGKTAGKSE</sequence>
<keyword evidence="4 6" id="KW-0689">Ribosomal protein</keyword>